<feature type="compositionally biased region" description="Low complexity" evidence="1">
    <location>
        <begin position="315"/>
        <end position="326"/>
    </location>
</feature>
<dbReference type="EMBL" id="BSXW01000708">
    <property type="protein sequence ID" value="GMF28325.1"/>
    <property type="molecule type" value="Genomic_DNA"/>
</dbReference>
<proteinExistence type="predicted"/>
<sequence>MALQGPTVPDPGTQSQIWLSVTDPGSDSGSRINQSFPLAFLGVRFTTTASCAQSLPPNGITAYILHASSITAPLPPIKMDLSTPPVGSSPPRTPPPDLAMIAPLEQATDVELADYVEDLRAQVERLAADLRAMGDARDVTIHEQGCAEAQLIRSSHDFQGIERHYNLIAGEREDLRAEVHALRKANEEAPPNSRTSGIKSTTKLTRYKAWSTSWVRSPRLWRGSGSAEPDSKSGQIPGSPLWSKSVEPPVKRGLVALERKPRLRLVLLALRDEALQHLAIVAAAVERPVANLPQAQLIMVPHDSDPDQGGGPSGGASAEDSGSGAPQSFASAPPHAASRRDQPNQDPSNEGSSAPGLSDQGQLPNPNPSQQDSAQDGSVQSRSTRARSRSGSDDASMSRPRPRSHARPRLMRTTRRTLAARSTTTADTGSVDEETKSGSGESSVVLSTRFDRRFYNFQNLLHLTLSNQPLEDKKMSLFSSDPLLSPTLAALPLFSSPTHHTLLNPRITHPTASGLFLSTTRNETLERTLYNAKIKRSYTGGTHTI</sequence>
<reference evidence="2" key="1">
    <citation type="submission" date="2023-04" db="EMBL/GenBank/DDBJ databases">
        <title>Phytophthora lilii NBRC 32176.</title>
        <authorList>
            <person name="Ichikawa N."/>
            <person name="Sato H."/>
            <person name="Tonouchi N."/>
        </authorList>
    </citation>
    <scope>NUCLEOTIDE SEQUENCE</scope>
    <source>
        <strain evidence="2">NBRC 32176</strain>
    </source>
</reference>
<name>A0A9W6UAF1_9STRA</name>
<dbReference type="Proteomes" id="UP001165083">
    <property type="component" value="Unassembled WGS sequence"/>
</dbReference>
<evidence type="ECO:0000313" key="3">
    <source>
        <dbReference type="Proteomes" id="UP001165083"/>
    </source>
</evidence>
<feature type="region of interest" description="Disordered" evidence="1">
    <location>
        <begin position="221"/>
        <end position="245"/>
    </location>
</feature>
<feature type="region of interest" description="Disordered" evidence="1">
    <location>
        <begin position="300"/>
        <end position="442"/>
    </location>
</feature>
<feature type="compositionally biased region" description="Basic residues" evidence="1">
    <location>
        <begin position="400"/>
        <end position="415"/>
    </location>
</feature>
<dbReference type="AlphaFoldDB" id="A0A9W6UAF1"/>
<keyword evidence="3" id="KW-1185">Reference proteome</keyword>
<feature type="compositionally biased region" description="Polar residues" evidence="1">
    <location>
        <begin position="359"/>
        <end position="380"/>
    </location>
</feature>
<feature type="compositionally biased region" description="Low complexity" evidence="1">
    <location>
        <begin position="416"/>
        <end position="426"/>
    </location>
</feature>
<evidence type="ECO:0000256" key="1">
    <source>
        <dbReference type="SAM" id="MobiDB-lite"/>
    </source>
</evidence>
<gene>
    <name evidence="2" type="ORF">Plil01_001192100</name>
</gene>
<accession>A0A9W6UAF1</accession>
<evidence type="ECO:0000313" key="2">
    <source>
        <dbReference type="EMBL" id="GMF28325.1"/>
    </source>
</evidence>
<protein>
    <submittedName>
        <fullName evidence="2">Unnamed protein product</fullName>
    </submittedName>
</protein>
<organism evidence="2 3">
    <name type="scientific">Phytophthora lilii</name>
    <dbReference type="NCBI Taxonomy" id="2077276"/>
    <lineage>
        <taxon>Eukaryota</taxon>
        <taxon>Sar</taxon>
        <taxon>Stramenopiles</taxon>
        <taxon>Oomycota</taxon>
        <taxon>Peronosporomycetes</taxon>
        <taxon>Peronosporales</taxon>
        <taxon>Peronosporaceae</taxon>
        <taxon>Phytophthora</taxon>
    </lineage>
</organism>
<comment type="caution">
    <text evidence="2">The sequence shown here is derived from an EMBL/GenBank/DDBJ whole genome shotgun (WGS) entry which is preliminary data.</text>
</comment>